<dbReference type="VEuPathDB" id="FungiDB:B1J91_L10670g"/>
<evidence type="ECO:0000256" key="8">
    <source>
        <dbReference type="ARBA" id="ARBA00023136"/>
    </source>
</evidence>
<comment type="function">
    <text evidence="9">Required for normal levels of the cell wall 1,6-beta-glucan. Involved in a protein folding machinery chaperoning proteins acting in various physiological processes including cell wall synthesis and lysis of autophagic bodies.</text>
</comment>
<dbReference type="VEuPathDB" id="FungiDB:GVI51_L10615"/>
<feature type="transmembrane region" description="Helical" evidence="11">
    <location>
        <begin position="239"/>
        <end position="261"/>
    </location>
</feature>
<name>A0A0W0EEJ5_CANGB</name>
<dbReference type="GO" id="GO:0009272">
    <property type="term" value="P:fungal-type cell wall biogenesis"/>
    <property type="evidence" value="ECO:0007669"/>
    <property type="project" value="EnsemblFungi"/>
</dbReference>
<evidence type="ECO:0000256" key="7">
    <source>
        <dbReference type="ARBA" id="ARBA00022989"/>
    </source>
</evidence>
<dbReference type="InterPro" id="IPR019623">
    <property type="entry name" value="Rot1"/>
</dbReference>
<evidence type="ECO:0000313" key="13">
    <source>
        <dbReference type="EMBL" id="KTA97924.1"/>
    </source>
</evidence>
<dbReference type="GO" id="GO:0051082">
    <property type="term" value="F:unfolded protein binding"/>
    <property type="evidence" value="ECO:0007669"/>
    <property type="project" value="EnsemblFungi"/>
</dbReference>
<dbReference type="EMBL" id="LLZZ01000155">
    <property type="protein sequence ID" value="KTA97924.1"/>
    <property type="molecule type" value="Genomic_DNA"/>
</dbReference>
<keyword evidence="6 9" id="KW-0256">Endoplasmic reticulum</keyword>
<evidence type="ECO:0000256" key="6">
    <source>
        <dbReference type="ARBA" id="ARBA00022824"/>
    </source>
</evidence>
<dbReference type="Proteomes" id="UP000054886">
    <property type="component" value="Unassembled WGS sequence"/>
</dbReference>
<dbReference type="GO" id="GO:0006487">
    <property type="term" value="P:protein N-linked glycosylation"/>
    <property type="evidence" value="ECO:0007669"/>
    <property type="project" value="EnsemblFungi"/>
</dbReference>
<evidence type="ECO:0000256" key="10">
    <source>
        <dbReference type="SAM" id="MobiDB-lite"/>
    </source>
</evidence>
<evidence type="ECO:0000256" key="2">
    <source>
        <dbReference type="ARBA" id="ARBA00007149"/>
    </source>
</evidence>
<keyword evidence="7 11" id="KW-1133">Transmembrane helix</keyword>
<comment type="subcellular location">
    <subcellularLocation>
        <location evidence="1">Endoplasmic reticulum membrane</location>
        <topology evidence="1">Single-pass type I membrane protein</topology>
    </subcellularLocation>
</comment>
<dbReference type="AlphaFoldDB" id="A0A0W0EEJ5"/>
<gene>
    <name evidence="14" type="ORF">AO440_004753</name>
    <name evidence="13" type="ORF">AO440_005290</name>
</gene>
<keyword evidence="5 12" id="KW-0732">Signal</keyword>
<dbReference type="Pfam" id="PF10681">
    <property type="entry name" value="Rot1"/>
    <property type="match status" value="1"/>
</dbReference>
<evidence type="ECO:0000256" key="12">
    <source>
        <dbReference type="SAM" id="SignalP"/>
    </source>
</evidence>
<sequence>MVRSLLFALLSVAGLVAGDAADLVGTWSSKSNQVFTGPGFYDPIDELLIEPALPGISYSFTEDGWFEEASYQVSGNPKNPACPKASLIYQHGKFELLDNGTLILHPIEVDGRQLFSDPCSDNGISTYTRYNQTEVFKSFETFIDPYHGVYTLQLYQFNGAPLPPLYLAYRPPMMLPTETLNPTDGSTGSHPTGSSESESQESDDTSKRSLLKKRSLREHVKRSLENRYKTNAVKKSDSIFNAAFVWYTSFFLVGAGSLIFISS</sequence>
<feature type="region of interest" description="Disordered" evidence="10">
    <location>
        <begin position="177"/>
        <end position="212"/>
    </location>
</feature>
<comment type="similarity">
    <text evidence="2 9">Belongs to the ROT1 family.</text>
</comment>
<keyword evidence="8 9" id="KW-0472">Membrane</keyword>
<proteinExistence type="inferred from homology"/>
<evidence type="ECO:0000256" key="1">
    <source>
        <dbReference type="ARBA" id="ARBA00004115"/>
    </source>
</evidence>
<feature type="signal peptide" evidence="12">
    <location>
        <begin position="1"/>
        <end position="20"/>
    </location>
</feature>
<evidence type="ECO:0000313" key="14">
    <source>
        <dbReference type="EMBL" id="KTB02911.1"/>
    </source>
</evidence>
<dbReference type="OMA" id="YKPPQML"/>
<comment type="caution">
    <text evidence="14">The sequence shown here is derived from an EMBL/GenBank/DDBJ whole genome shotgun (WGS) entry which is preliminary data.</text>
</comment>
<dbReference type="PANTHER" id="PTHR28090">
    <property type="entry name" value="PROTEIN ROT1"/>
    <property type="match status" value="1"/>
</dbReference>
<dbReference type="GO" id="GO:0006458">
    <property type="term" value="P:'de novo' protein folding"/>
    <property type="evidence" value="ECO:0007669"/>
    <property type="project" value="EnsemblFungi"/>
</dbReference>
<reference evidence="14 15" key="1">
    <citation type="submission" date="2015-10" db="EMBL/GenBank/DDBJ databases">
        <title>Draft genomes sequences of Candida glabrata isolates 1A, 1B, 2A, 2B, 3A and 3B.</title>
        <authorList>
            <person name="Haavelsrud O.E."/>
            <person name="Gaustad P."/>
        </authorList>
    </citation>
    <scope>NUCLEOTIDE SEQUENCE [LARGE SCALE GENOMIC DNA]</scope>
    <source>
        <strain evidence="14">910700640</strain>
    </source>
</reference>
<dbReference type="GO" id="GO:0007118">
    <property type="term" value="P:budding cell apical bud growth"/>
    <property type="evidence" value="ECO:0007669"/>
    <property type="project" value="EnsemblFungi"/>
</dbReference>
<dbReference type="GO" id="GO:0005789">
    <property type="term" value="C:endoplasmic reticulum membrane"/>
    <property type="evidence" value="ECO:0007669"/>
    <property type="project" value="UniProtKB-SubCell"/>
</dbReference>
<feature type="compositionally biased region" description="Polar residues" evidence="10">
    <location>
        <begin position="178"/>
        <end position="193"/>
    </location>
</feature>
<dbReference type="GO" id="GO:0034975">
    <property type="term" value="P:protein folding in endoplasmic reticulum"/>
    <property type="evidence" value="ECO:0007669"/>
    <property type="project" value="EnsemblFungi"/>
</dbReference>
<organism evidence="14 15">
    <name type="scientific">Candida glabrata</name>
    <name type="common">Yeast</name>
    <name type="synonym">Torulopsis glabrata</name>
    <dbReference type="NCBI Taxonomy" id="5478"/>
    <lineage>
        <taxon>Eukaryota</taxon>
        <taxon>Fungi</taxon>
        <taxon>Dikarya</taxon>
        <taxon>Ascomycota</taxon>
        <taxon>Saccharomycotina</taxon>
        <taxon>Saccharomycetes</taxon>
        <taxon>Saccharomycetales</taxon>
        <taxon>Saccharomycetaceae</taxon>
        <taxon>Nakaseomyces</taxon>
    </lineage>
</organism>
<protein>
    <recommendedName>
        <fullName evidence="3 9">Protein ROT1</fullName>
    </recommendedName>
</protein>
<evidence type="ECO:0000256" key="5">
    <source>
        <dbReference type="ARBA" id="ARBA00022729"/>
    </source>
</evidence>
<dbReference type="PANTHER" id="PTHR28090:SF1">
    <property type="entry name" value="PROTEIN ROT1"/>
    <property type="match status" value="1"/>
</dbReference>
<feature type="chain" id="PRO_5011869951" description="Protein ROT1" evidence="12">
    <location>
        <begin position="21"/>
        <end position="263"/>
    </location>
</feature>
<dbReference type="VEuPathDB" id="FungiDB:GW608_L14663"/>
<dbReference type="VEuPathDB" id="FungiDB:CAGL0L10670g"/>
<evidence type="ECO:0000256" key="3">
    <source>
        <dbReference type="ARBA" id="ARBA00017291"/>
    </source>
</evidence>
<dbReference type="VEuPathDB" id="FungiDB:GWK60_L14641"/>
<dbReference type="PIRSF" id="PIRSF017290">
    <property type="entry name" value="ROT1_prd"/>
    <property type="match status" value="1"/>
</dbReference>
<keyword evidence="4 11" id="KW-0812">Transmembrane</keyword>
<evidence type="ECO:0000256" key="4">
    <source>
        <dbReference type="ARBA" id="ARBA00022692"/>
    </source>
</evidence>
<evidence type="ECO:0000256" key="11">
    <source>
        <dbReference type="SAM" id="Phobius"/>
    </source>
</evidence>
<dbReference type="EMBL" id="LLZZ01000122">
    <property type="protein sequence ID" value="KTB02911.1"/>
    <property type="molecule type" value="Genomic_DNA"/>
</dbReference>
<accession>A0A0W0EEJ5</accession>
<dbReference type="GO" id="GO:0035269">
    <property type="term" value="P:protein O-linked glycosylation via mannose"/>
    <property type="evidence" value="ECO:0007669"/>
    <property type="project" value="EnsemblFungi"/>
</dbReference>
<dbReference type="OrthoDB" id="5327821at2759"/>
<evidence type="ECO:0000313" key="15">
    <source>
        <dbReference type="Proteomes" id="UP000054886"/>
    </source>
</evidence>
<evidence type="ECO:0000256" key="9">
    <source>
        <dbReference type="PIRNR" id="PIRNR017290"/>
    </source>
</evidence>
<dbReference type="GO" id="GO:0030950">
    <property type="term" value="P:establishment or maintenance of actin cytoskeleton polarity"/>
    <property type="evidence" value="ECO:0007669"/>
    <property type="project" value="EnsemblFungi"/>
</dbReference>